<comment type="similarity">
    <text evidence="3">Belongs to the lysine N(6)-hydroxylase/L-ornithine N(5)-oxygenase family.</text>
</comment>
<evidence type="ECO:0000256" key="9">
    <source>
        <dbReference type="ARBA" id="ARBA00047598"/>
    </source>
</evidence>
<organism evidence="12 13">
    <name type="scientific">Amorphotheca resinae ATCC 22711</name>
    <dbReference type="NCBI Taxonomy" id="857342"/>
    <lineage>
        <taxon>Eukaryota</taxon>
        <taxon>Fungi</taxon>
        <taxon>Dikarya</taxon>
        <taxon>Ascomycota</taxon>
        <taxon>Pezizomycotina</taxon>
        <taxon>Leotiomycetes</taxon>
        <taxon>Helotiales</taxon>
        <taxon>Amorphothecaceae</taxon>
        <taxon>Amorphotheca</taxon>
    </lineage>
</organism>
<dbReference type="GeneID" id="36576244"/>
<dbReference type="Gene3D" id="3.50.50.60">
    <property type="entry name" value="FAD/NAD(P)-binding domain"/>
    <property type="match status" value="2"/>
</dbReference>
<keyword evidence="13" id="KW-1185">Reference proteome</keyword>
<dbReference type="EMBL" id="KZ679011">
    <property type="protein sequence ID" value="PSS18677.1"/>
    <property type="molecule type" value="Genomic_DNA"/>
</dbReference>
<reference evidence="12 13" key="1">
    <citation type="journal article" date="2018" name="New Phytol.">
        <title>Comparative genomics and transcriptomics depict ericoid mycorrhizal fungi as versatile saprotrophs and plant mutualists.</title>
        <authorList>
            <person name="Martino E."/>
            <person name="Morin E."/>
            <person name="Grelet G.A."/>
            <person name="Kuo A."/>
            <person name="Kohler A."/>
            <person name="Daghino S."/>
            <person name="Barry K.W."/>
            <person name="Cichocki N."/>
            <person name="Clum A."/>
            <person name="Dockter R.B."/>
            <person name="Hainaut M."/>
            <person name="Kuo R.C."/>
            <person name="LaButti K."/>
            <person name="Lindahl B.D."/>
            <person name="Lindquist E.A."/>
            <person name="Lipzen A."/>
            <person name="Khouja H.R."/>
            <person name="Magnuson J."/>
            <person name="Murat C."/>
            <person name="Ohm R.A."/>
            <person name="Singer S.W."/>
            <person name="Spatafora J.W."/>
            <person name="Wang M."/>
            <person name="Veneault-Fourrey C."/>
            <person name="Henrissat B."/>
            <person name="Grigoriev I.V."/>
            <person name="Martin F.M."/>
            <person name="Perotto S."/>
        </authorList>
    </citation>
    <scope>NUCLEOTIDE SEQUENCE [LARGE SCALE GENOMIC DNA]</scope>
    <source>
        <strain evidence="12 13">ATCC 22711</strain>
    </source>
</reference>
<dbReference type="PANTHER" id="PTHR38663">
    <property type="match status" value="1"/>
</dbReference>
<evidence type="ECO:0000313" key="13">
    <source>
        <dbReference type="Proteomes" id="UP000241818"/>
    </source>
</evidence>
<dbReference type="RefSeq" id="XP_024721029.1">
    <property type="nucleotide sequence ID" value="XM_024868163.1"/>
</dbReference>
<evidence type="ECO:0000256" key="5">
    <source>
        <dbReference type="ARBA" id="ARBA00022630"/>
    </source>
</evidence>
<dbReference type="InterPro" id="IPR036188">
    <property type="entry name" value="FAD/NAD-bd_sf"/>
</dbReference>
<evidence type="ECO:0000256" key="8">
    <source>
        <dbReference type="ARBA" id="ARBA00023002"/>
    </source>
</evidence>
<dbReference type="InParanoid" id="A0A2T3B297"/>
<feature type="region of interest" description="Disordered" evidence="11">
    <location>
        <begin position="46"/>
        <end position="70"/>
    </location>
</feature>
<keyword evidence="8" id="KW-0560">Oxidoreductase</keyword>
<comment type="catalytic activity">
    <reaction evidence="10">
        <text>L-ornithine + NADH + O2 = N(5)-hydroxy-L-ornithine + NAD(+) + H2O</text>
        <dbReference type="Rhea" id="RHEA:41512"/>
        <dbReference type="ChEBI" id="CHEBI:15377"/>
        <dbReference type="ChEBI" id="CHEBI:15379"/>
        <dbReference type="ChEBI" id="CHEBI:46911"/>
        <dbReference type="ChEBI" id="CHEBI:57540"/>
        <dbReference type="ChEBI" id="CHEBI:57945"/>
        <dbReference type="ChEBI" id="CHEBI:78275"/>
        <dbReference type="EC" id="1.14.13.196"/>
    </reaction>
</comment>
<evidence type="ECO:0000313" key="12">
    <source>
        <dbReference type="EMBL" id="PSS18677.1"/>
    </source>
</evidence>
<keyword evidence="6" id="KW-0274">FAD</keyword>
<dbReference type="Proteomes" id="UP000241818">
    <property type="component" value="Unassembled WGS sequence"/>
</dbReference>
<gene>
    <name evidence="12" type="ORF">M430DRAFT_50672</name>
</gene>
<dbReference type="InterPro" id="IPR025700">
    <property type="entry name" value="Lys/Orn_oxygenase"/>
</dbReference>
<comment type="cofactor">
    <cofactor evidence="1">
        <name>FAD</name>
        <dbReference type="ChEBI" id="CHEBI:57692"/>
    </cofactor>
</comment>
<evidence type="ECO:0000256" key="7">
    <source>
        <dbReference type="ARBA" id="ARBA00022857"/>
    </source>
</evidence>
<evidence type="ECO:0000256" key="6">
    <source>
        <dbReference type="ARBA" id="ARBA00022827"/>
    </source>
</evidence>
<dbReference type="AlphaFoldDB" id="A0A2T3B297"/>
<comment type="catalytic activity">
    <reaction evidence="9">
        <text>L-ornithine + NADPH + O2 = N(5)-hydroxy-L-ornithine + NADP(+) + H2O</text>
        <dbReference type="Rhea" id="RHEA:41508"/>
        <dbReference type="ChEBI" id="CHEBI:15377"/>
        <dbReference type="ChEBI" id="CHEBI:15379"/>
        <dbReference type="ChEBI" id="CHEBI:46911"/>
        <dbReference type="ChEBI" id="CHEBI:57783"/>
        <dbReference type="ChEBI" id="CHEBI:58349"/>
        <dbReference type="ChEBI" id="CHEBI:78275"/>
        <dbReference type="EC" id="1.14.13.196"/>
    </reaction>
</comment>
<evidence type="ECO:0000256" key="11">
    <source>
        <dbReference type="SAM" id="MobiDB-lite"/>
    </source>
</evidence>
<keyword evidence="7" id="KW-0521">NADP</keyword>
<dbReference type="OrthoDB" id="76038at2759"/>
<evidence type="ECO:0000256" key="3">
    <source>
        <dbReference type="ARBA" id="ARBA00007588"/>
    </source>
</evidence>
<feature type="compositionally biased region" description="Low complexity" evidence="11">
    <location>
        <begin position="48"/>
        <end position="59"/>
    </location>
</feature>
<dbReference type="SUPFAM" id="SSF51905">
    <property type="entry name" value="FAD/NAD(P)-binding domain"/>
    <property type="match status" value="2"/>
</dbReference>
<evidence type="ECO:0000256" key="4">
    <source>
        <dbReference type="ARBA" id="ARBA00012881"/>
    </source>
</evidence>
<evidence type="ECO:0000256" key="10">
    <source>
        <dbReference type="ARBA" id="ARBA00049248"/>
    </source>
</evidence>
<comment type="pathway">
    <text evidence="2">Siderophore biosynthesis.</text>
</comment>
<protein>
    <recommendedName>
        <fullName evidence="4">L-ornithine N(5)-monooxygenase [NAD(P)H]</fullName>
        <ecNumber evidence="4">1.14.13.196</ecNumber>
    </recommendedName>
</protein>
<dbReference type="EC" id="1.14.13.196" evidence="4"/>
<sequence>MDTASHIYDIIIVGAGPAGLAVAARLHERTPSALFTDSEHQRYHWMKASSSSLRTSRPARSTRRASTRQDRLLRGDSSIDAGGLDIAVLDAHGDKWMSAWDEKFEQLKISHLRSPMFFHPDPRDRDGLLGFVYQEGREKELREIPGVVGKGLSKYQRKKSIKSGRYPQETSYLDERNRPDYYRPSQSVFQAYCQDIVKRYNLSNLVQKSDVTSISHDSFSGIFTLQTSTGVKRARIVILAVGAALPPTLPPDCPFCGLEKAGSVTHAFRKRPSSPTLNTLPPHVLRKIQAGRPTNVVVVGGGLTSAQVTATLLHQGVSKVHQLVRGPLKVRHFDLDLPWVGKYRNFHLASFWGADSDHERADMIREARGGGSITPEYKKILHELVKSRRLELREYTTITRATWDEAAMCWEIGTEPQLEMPPIDHVVYATGVVADFETVPAVQPLLEQYGIETVGGMPCLTDDLMWNDEVPLFVTGRLAGLRLGPAAGNLEGARQGAERIAWKVGELLKKWDGVDQNLEDGYGREEEEEVDSRRLGLGLENQFGVLGLSEVEC</sequence>
<evidence type="ECO:0000256" key="2">
    <source>
        <dbReference type="ARBA" id="ARBA00004924"/>
    </source>
</evidence>
<evidence type="ECO:0000256" key="1">
    <source>
        <dbReference type="ARBA" id="ARBA00001974"/>
    </source>
</evidence>
<dbReference type="GO" id="GO:0016491">
    <property type="term" value="F:oxidoreductase activity"/>
    <property type="evidence" value="ECO:0007669"/>
    <property type="project" value="UniProtKB-KW"/>
</dbReference>
<dbReference type="PANTHER" id="PTHR38663:SF1">
    <property type="entry name" value="L-ORNITHINE N(5)-MONOOXYGENASE"/>
    <property type="match status" value="1"/>
</dbReference>
<dbReference type="Pfam" id="PF13434">
    <property type="entry name" value="Lys_Orn_oxgnase"/>
    <property type="match status" value="1"/>
</dbReference>
<name>A0A2T3B297_AMORE</name>
<accession>A0A2T3B297</accession>
<proteinExistence type="inferred from homology"/>
<keyword evidence="5" id="KW-0285">Flavoprotein</keyword>
<feature type="region of interest" description="Disordered" evidence="11">
    <location>
        <begin position="159"/>
        <end position="178"/>
    </location>
</feature>